<evidence type="ECO:0000256" key="7">
    <source>
        <dbReference type="SAM" id="Phobius"/>
    </source>
</evidence>
<feature type="transmembrane region" description="Helical" evidence="7">
    <location>
        <begin position="90"/>
        <end position="112"/>
    </location>
</feature>
<dbReference type="GO" id="GO:0015297">
    <property type="term" value="F:antiporter activity"/>
    <property type="evidence" value="ECO:0007669"/>
    <property type="project" value="InterPro"/>
</dbReference>
<evidence type="ECO:0000259" key="8">
    <source>
        <dbReference type="Pfam" id="PF00999"/>
    </source>
</evidence>
<evidence type="ECO:0000256" key="4">
    <source>
        <dbReference type="ARBA" id="ARBA00022692"/>
    </source>
</evidence>
<feature type="transmembrane region" description="Helical" evidence="7">
    <location>
        <begin position="32"/>
        <end position="48"/>
    </location>
</feature>
<reference evidence="9 10" key="1">
    <citation type="journal article" date="2019" name="Nat. Microbiol.">
        <title>Mediterranean grassland soil C-N compound turnover is dependent on rainfall and depth, and is mediated by genomically divergent microorganisms.</title>
        <authorList>
            <person name="Diamond S."/>
            <person name="Andeer P.F."/>
            <person name="Li Z."/>
            <person name="Crits-Christoph A."/>
            <person name="Burstein D."/>
            <person name="Anantharaman K."/>
            <person name="Lane K.R."/>
            <person name="Thomas B.C."/>
            <person name="Pan C."/>
            <person name="Northen T.R."/>
            <person name="Banfield J.F."/>
        </authorList>
    </citation>
    <scope>NUCLEOTIDE SEQUENCE [LARGE SCALE GENOMIC DNA]</scope>
    <source>
        <strain evidence="9">NP_7</strain>
    </source>
</reference>
<keyword evidence="6 7" id="KW-0472">Membrane</keyword>
<dbReference type="Gene3D" id="1.20.1530.20">
    <property type="match status" value="1"/>
</dbReference>
<dbReference type="AlphaFoldDB" id="A0A537J0C4"/>
<dbReference type="PANTHER" id="PTHR42751">
    <property type="entry name" value="SODIUM/HYDROGEN EXCHANGER FAMILY/TRKA DOMAIN PROTEIN"/>
    <property type="match status" value="1"/>
</dbReference>
<dbReference type="EMBL" id="VBAO01000489">
    <property type="protein sequence ID" value="TMI77009.1"/>
    <property type="molecule type" value="Genomic_DNA"/>
</dbReference>
<feature type="transmembrane region" description="Helical" evidence="7">
    <location>
        <begin position="60"/>
        <end position="78"/>
    </location>
</feature>
<evidence type="ECO:0000256" key="1">
    <source>
        <dbReference type="ARBA" id="ARBA00004141"/>
    </source>
</evidence>
<keyword evidence="4 7" id="KW-0812">Transmembrane</keyword>
<dbReference type="InterPro" id="IPR038770">
    <property type="entry name" value="Na+/solute_symporter_sf"/>
</dbReference>
<accession>A0A537J0C4</accession>
<keyword evidence="3" id="KW-0813">Transport</keyword>
<evidence type="ECO:0000256" key="3">
    <source>
        <dbReference type="ARBA" id="ARBA00022448"/>
    </source>
</evidence>
<proteinExistence type="inferred from homology"/>
<evidence type="ECO:0000256" key="6">
    <source>
        <dbReference type="ARBA" id="ARBA00023136"/>
    </source>
</evidence>
<dbReference type="GO" id="GO:0016020">
    <property type="term" value="C:membrane"/>
    <property type="evidence" value="ECO:0007669"/>
    <property type="project" value="UniProtKB-SubCell"/>
</dbReference>
<dbReference type="Pfam" id="PF00999">
    <property type="entry name" value="Na_H_Exchanger"/>
    <property type="match status" value="1"/>
</dbReference>
<comment type="caution">
    <text evidence="9">The sequence shown here is derived from an EMBL/GenBank/DDBJ whole genome shotgun (WGS) entry which is preliminary data.</text>
</comment>
<feature type="transmembrane region" description="Helical" evidence="7">
    <location>
        <begin position="180"/>
        <end position="200"/>
    </location>
</feature>
<keyword evidence="5 7" id="KW-1133">Transmembrane helix</keyword>
<feature type="domain" description="Cation/H+ exchanger transmembrane" evidence="8">
    <location>
        <begin position="15"/>
        <end position="192"/>
    </location>
</feature>
<gene>
    <name evidence="9" type="ORF">E6H04_14585</name>
</gene>
<protein>
    <recommendedName>
        <fullName evidence="8">Cation/H+ exchanger transmembrane domain-containing protein</fullName>
    </recommendedName>
</protein>
<dbReference type="GO" id="GO:1902600">
    <property type="term" value="P:proton transmembrane transport"/>
    <property type="evidence" value="ECO:0007669"/>
    <property type="project" value="InterPro"/>
</dbReference>
<dbReference type="PANTHER" id="PTHR42751:SF3">
    <property type="entry name" value="SODIUM_GLUTAMATE SYMPORTER"/>
    <property type="match status" value="1"/>
</dbReference>
<evidence type="ECO:0000313" key="9">
    <source>
        <dbReference type="EMBL" id="TMI77009.1"/>
    </source>
</evidence>
<comment type="similarity">
    <text evidence="2">Belongs to the monovalent cation:proton antiporter 2 (CPA2) transporter (TC 2.A.37) family.</text>
</comment>
<organism evidence="9 10">
    <name type="scientific">Candidatus Segetimicrobium genomatis</name>
    <dbReference type="NCBI Taxonomy" id="2569760"/>
    <lineage>
        <taxon>Bacteria</taxon>
        <taxon>Bacillati</taxon>
        <taxon>Candidatus Sysuimicrobiota</taxon>
        <taxon>Candidatus Sysuimicrobiia</taxon>
        <taxon>Candidatus Sysuimicrobiales</taxon>
        <taxon>Candidatus Segetimicrobiaceae</taxon>
        <taxon>Candidatus Segetimicrobium</taxon>
    </lineage>
</organism>
<feature type="transmembrane region" description="Helical" evidence="7">
    <location>
        <begin position="6"/>
        <end position="27"/>
    </location>
</feature>
<comment type="subcellular location">
    <subcellularLocation>
        <location evidence="1">Membrane</location>
        <topology evidence="1">Multi-pass membrane protein</topology>
    </subcellularLocation>
</comment>
<evidence type="ECO:0000256" key="2">
    <source>
        <dbReference type="ARBA" id="ARBA00005551"/>
    </source>
</evidence>
<name>A0A537J0C4_9BACT</name>
<sequence length="307" mass="33122">MEQTHLLANLSLLLLAALGGGTVAYLLRQPLIVGYILGGILVSPFTPGPRVSNPQAFETFADIGVVLLMFSIGVEFSLQELLRVRKVAVVGGPAAIIFIILVVFLVGWLLGWPVSQRLVIGATISVCSTMVLLKFLQDRGDLDSPHGRIAVGIALVGDLAVVAMIVLLPTLNPTAGNHLVLLLQALLKGVLILGPFFFLARQVARVGDDGVGDWHRGPHPRGRSFYRARGLSGGIARQRIGVGSRDPDEGSPHSGYLRGDILRVDWSARSTGVSRVADSHDPGLGAAHRRRKLWDLVWRRARRRICG</sequence>
<dbReference type="Proteomes" id="UP000320048">
    <property type="component" value="Unassembled WGS sequence"/>
</dbReference>
<dbReference type="InterPro" id="IPR006153">
    <property type="entry name" value="Cation/H_exchanger_TM"/>
</dbReference>
<feature type="transmembrane region" description="Helical" evidence="7">
    <location>
        <begin position="148"/>
        <end position="168"/>
    </location>
</feature>
<evidence type="ECO:0000256" key="5">
    <source>
        <dbReference type="ARBA" id="ARBA00022989"/>
    </source>
</evidence>
<feature type="transmembrane region" description="Helical" evidence="7">
    <location>
        <begin position="118"/>
        <end position="136"/>
    </location>
</feature>
<evidence type="ECO:0000313" key="10">
    <source>
        <dbReference type="Proteomes" id="UP000320048"/>
    </source>
</evidence>